<dbReference type="GeneID" id="19406172"/>
<dbReference type="STRING" id="671987.R0JZ16"/>
<dbReference type="EMBL" id="KB908844">
    <property type="protein sequence ID" value="EOA82694.1"/>
    <property type="molecule type" value="Genomic_DNA"/>
</dbReference>
<keyword evidence="3" id="KW-0732">Signal</keyword>
<dbReference type="HOGENOM" id="CLU_065859_0_0_1"/>
<dbReference type="InterPro" id="IPR036514">
    <property type="entry name" value="SGNH_hydro_sf"/>
</dbReference>
<dbReference type="Proteomes" id="UP000016935">
    <property type="component" value="Unassembled WGS sequence"/>
</dbReference>
<dbReference type="SUPFAM" id="SSF52266">
    <property type="entry name" value="SGNH hydrolase"/>
    <property type="match status" value="1"/>
</dbReference>
<dbReference type="RefSeq" id="XP_008029735.1">
    <property type="nucleotide sequence ID" value="XM_008031544.1"/>
</dbReference>
<dbReference type="Gene3D" id="3.40.50.1110">
    <property type="entry name" value="SGNH hydrolase"/>
    <property type="match status" value="1"/>
</dbReference>
<dbReference type="GO" id="GO:0016787">
    <property type="term" value="F:hydrolase activity"/>
    <property type="evidence" value="ECO:0007669"/>
    <property type="project" value="UniProtKB-KW"/>
</dbReference>
<proteinExistence type="inferred from homology"/>
<keyword evidence="2" id="KW-0378">Hydrolase</keyword>
<evidence type="ECO:0000256" key="2">
    <source>
        <dbReference type="ARBA" id="ARBA00022801"/>
    </source>
</evidence>
<feature type="signal peptide" evidence="3">
    <location>
        <begin position="1"/>
        <end position="18"/>
    </location>
</feature>
<evidence type="ECO:0000313" key="6">
    <source>
        <dbReference type="Proteomes" id="UP000016935"/>
    </source>
</evidence>
<evidence type="ECO:0000313" key="5">
    <source>
        <dbReference type="EMBL" id="EOA82694.1"/>
    </source>
</evidence>
<gene>
    <name evidence="5" type="ORF">SETTUDRAFT_95527</name>
</gene>
<organism evidence="5 6">
    <name type="scientific">Exserohilum turcicum (strain 28A)</name>
    <name type="common">Northern leaf blight fungus</name>
    <name type="synonym">Setosphaeria turcica</name>
    <dbReference type="NCBI Taxonomy" id="671987"/>
    <lineage>
        <taxon>Eukaryota</taxon>
        <taxon>Fungi</taxon>
        <taxon>Dikarya</taxon>
        <taxon>Ascomycota</taxon>
        <taxon>Pezizomycotina</taxon>
        <taxon>Dothideomycetes</taxon>
        <taxon>Pleosporomycetidae</taxon>
        <taxon>Pleosporales</taxon>
        <taxon>Pleosporineae</taxon>
        <taxon>Pleosporaceae</taxon>
        <taxon>Exserohilum</taxon>
    </lineage>
</organism>
<reference evidence="5 6" key="2">
    <citation type="journal article" date="2013" name="PLoS Genet.">
        <title>Comparative genome structure, secondary metabolite, and effector coding capacity across Cochliobolus pathogens.</title>
        <authorList>
            <person name="Condon B.J."/>
            <person name="Leng Y."/>
            <person name="Wu D."/>
            <person name="Bushley K.E."/>
            <person name="Ohm R.A."/>
            <person name="Otillar R."/>
            <person name="Martin J."/>
            <person name="Schackwitz W."/>
            <person name="Grimwood J."/>
            <person name="MohdZainudin N."/>
            <person name="Xue C."/>
            <person name="Wang R."/>
            <person name="Manning V.A."/>
            <person name="Dhillon B."/>
            <person name="Tu Z.J."/>
            <person name="Steffenson B.J."/>
            <person name="Salamov A."/>
            <person name="Sun H."/>
            <person name="Lowry S."/>
            <person name="LaButti K."/>
            <person name="Han J."/>
            <person name="Copeland A."/>
            <person name="Lindquist E."/>
            <person name="Barry K."/>
            <person name="Schmutz J."/>
            <person name="Baker S.E."/>
            <person name="Ciuffetti L.M."/>
            <person name="Grigoriev I.V."/>
            <person name="Zhong S."/>
            <person name="Turgeon B.G."/>
        </authorList>
    </citation>
    <scope>NUCLEOTIDE SEQUENCE [LARGE SCALE GENOMIC DNA]</scope>
    <source>
        <strain evidence="6">28A</strain>
    </source>
</reference>
<dbReference type="Pfam" id="PF13472">
    <property type="entry name" value="Lipase_GDSL_2"/>
    <property type="match status" value="1"/>
</dbReference>
<evidence type="ECO:0000256" key="3">
    <source>
        <dbReference type="SAM" id="SignalP"/>
    </source>
</evidence>
<feature type="domain" description="SGNH hydrolase-type esterase" evidence="4">
    <location>
        <begin position="26"/>
        <end position="222"/>
    </location>
</feature>
<protein>
    <submittedName>
        <fullName evidence="5">Carbohydrate esterase family 12 protein</fullName>
    </submittedName>
</protein>
<accession>R0JZ16</accession>
<dbReference type="InterPro" id="IPR037459">
    <property type="entry name" value="RhgT-like"/>
</dbReference>
<reference evidence="5 6" key="1">
    <citation type="journal article" date="2012" name="PLoS Pathog.">
        <title>Diverse lifestyles and strategies of plant pathogenesis encoded in the genomes of eighteen Dothideomycetes fungi.</title>
        <authorList>
            <person name="Ohm R.A."/>
            <person name="Feau N."/>
            <person name="Henrissat B."/>
            <person name="Schoch C.L."/>
            <person name="Horwitz B.A."/>
            <person name="Barry K.W."/>
            <person name="Condon B.J."/>
            <person name="Copeland A.C."/>
            <person name="Dhillon B."/>
            <person name="Glaser F."/>
            <person name="Hesse C.N."/>
            <person name="Kosti I."/>
            <person name="LaButti K."/>
            <person name="Lindquist E.A."/>
            <person name="Lucas S."/>
            <person name="Salamov A.A."/>
            <person name="Bradshaw R.E."/>
            <person name="Ciuffetti L."/>
            <person name="Hamelin R.C."/>
            <person name="Kema G.H.J."/>
            <person name="Lawrence C."/>
            <person name="Scott J.A."/>
            <person name="Spatafora J.W."/>
            <person name="Turgeon B.G."/>
            <person name="de Wit P.J.G.M."/>
            <person name="Zhong S."/>
            <person name="Goodwin S.B."/>
            <person name="Grigoriev I.V."/>
        </authorList>
    </citation>
    <scope>NUCLEOTIDE SEQUENCE [LARGE SCALE GENOMIC DNA]</scope>
    <source>
        <strain evidence="6">28A</strain>
    </source>
</reference>
<comment type="similarity">
    <text evidence="1">Belongs to the 'GDSL' lipolytic enzyme family.</text>
</comment>
<evidence type="ECO:0000259" key="4">
    <source>
        <dbReference type="Pfam" id="PF13472"/>
    </source>
</evidence>
<name>R0JZ16_EXST2</name>
<feature type="chain" id="PRO_5004344128" evidence="3">
    <location>
        <begin position="19"/>
        <end position="257"/>
    </location>
</feature>
<dbReference type="PANTHER" id="PTHR43695:SF1">
    <property type="entry name" value="RHAMNOGALACTURONAN ACETYLESTERASE"/>
    <property type="match status" value="1"/>
</dbReference>
<dbReference type="InterPro" id="IPR013830">
    <property type="entry name" value="SGNH_hydro"/>
</dbReference>
<dbReference type="AlphaFoldDB" id="R0JZ16"/>
<dbReference type="OrthoDB" id="2141316at2759"/>
<sequence length="257" mass="26835">MYSSSVISVLALAATAVGAPTVYLAGDSTMARGNSLITGWGVYLPYSLTVNVVNKAIGGRSARSFTDEGRFDEIANLVQPGDIVVIEFGHNDGGSLHQGDNGRTPCAGTGDETCQSTYNGKQVTVHTFNWYMKQAGQQMIAKGAKVIVSSQTTNNPWESGSFVYGSGGRFVGYAKDVAAALGSNATYVDHGLYSANMWKLLGKDETDSLFVQGHTHTNAVGADYVAGSFVKALACAGGSFLQGSIKNATDSITGTCL</sequence>
<keyword evidence="6" id="KW-1185">Reference proteome</keyword>
<dbReference type="CDD" id="cd01821">
    <property type="entry name" value="Rhamnogalacturan_acetylesterase_like"/>
    <property type="match status" value="1"/>
</dbReference>
<evidence type="ECO:0000256" key="1">
    <source>
        <dbReference type="ARBA" id="ARBA00008668"/>
    </source>
</evidence>
<dbReference type="PANTHER" id="PTHR43695">
    <property type="entry name" value="PUTATIVE (AFU_ORTHOLOGUE AFUA_2G17250)-RELATED"/>
    <property type="match status" value="1"/>
</dbReference>
<dbReference type="eggNOG" id="ENOG502SBFA">
    <property type="taxonomic scope" value="Eukaryota"/>
</dbReference>